<feature type="region of interest" description="Disordered" evidence="1">
    <location>
        <begin position="1"/>
        <end position="48"/>
    </location>
</feature>
<geneLocation type="plasmid" evidence="2 3">
    <name>p1</name>
</geneLocation>
<proteinExistence type="predicted"/>
<protein>
    <submittedName>
        <fullName evidence="2">Uncharacterized protein</fullName>
    </submittedName>
</protein>
<evidence type="ECO:0000256" key="1">
    <source>
        <dbReference type="SAM" id="MobiDB-lite"/>
    </source>
</evidence>
<keyword evidence="3" id="KW-1185">Reference proteome</keyword>
<keyword evidence="2" id="KW-0614">Plasmid</keyword>
<sequence>MTAVNESDSAGSQTTAPQSSGKSDVSVPHQANPEPSELVDTLPWTDPAWVDRQVRRRMNREERKKLVWLLEAEEDE</sequence>
<dbReference type="RefSeq" id="WP_249593293.1">
    <property type="nucleotide sequence ID" value="NZ_CP097290.1"/>
</dbReference>
<reference evidence="2 3" key="1">
    <citation type="submission" date="2022-05" db="EMBL/GenBank/DDBJ databases">
        <authorList>
            <person name="Zhou X."/>
            <person name="Li K."/>
            <person name="Man Y."/>
        </authorList>
    </citation>
    <scope>NUCLEOTIDE SEQUENCE [LARGE SCALE GENOMIC DNA]</scope>
    <source>
        <strain evidence="2 3">MS405</strain>
        <plasmid evidence="2 3">p1</plasmid>
    </source>
</reference>
<gene>
    <name evidence="2" type="ORF">M4V62_43440</name>
</gene>
<name>A0ABY4Q8D3_9ACTN</name>
<feature type="compositionally biased region" description="Polar residues" evidence="1">
    <location>
        <begin position="1"/>
        <end position="23"/>
    </location>
</feature>
<accession>A0ABY4Q8D3</accession>
<organism evidence="2 3">
    <name type="scientific">Streptomyces durmitorensis</name>
    <dbReference type="NCBI Taxonomy" id="319947"/>
    <lineage>
        <taxon>Bacteria</taxon>
        <taxon>Bacillati</taxon>
        <taxon>Actinomycetota</taxon>
        <taxon>Actinomycetes</taxon>
        <taxon>Kitasatosporales</taxon>
        <taxon>Streptomycetaceae</taxon>
        <taxon>Streptomyces</taxon>
    </lineage>
</organism>
<evidence type="ECO:0000313" key="3">
    <source>
        <dbReference type="Proteomes" id="UP000829992"/>
    </source>
</evidence>
<evidence type="ECO:0000313" key="2">
    <source>
        <dbReference type="EMBL" id="UQT61987.1"/>
    </source>
</evidence>
<dbReference type="EMBL" id="CP097290">
    <property type="protein sequence ID" value="UQT61987.1"/>
    <property type="molecule type" value="Genomic_DNA"/>
</dbReference>
<dbReference type="Proteomes" id="UP000829992">
    <property type="component" value="Plasmid p1"/>
</dbReference>